<gene>
    <name evidence="4" type="ORF">FACUT_13664</name>
</gene>
<comment type="caution">
    <text evidence="4">The sequence shown here is derived from an EMBL/GenBank/DDBJ whole genome shotgun (WGS) entry which is preliminary data.</text>
</comment>
<dbReference type="Pfam" id="PF00501">
    <property type="entry name" value="AMP-binding"/>
    <property type="match status" value="1"/>
</dbReference>
<evidence type="ECO:0000259" key="2">
    <source>
        <dbReference type="Pfam" id="PF00501"/>
    </source>
</evidence>
<dbReference type="PANTHER" id="PTHR24096">
    <property type="entry name" value="LONG-CHAIN-FATTY-ACID--COA LIGASE"/>
    <property type="match status" value="1"/>
</dbReference>
<dbReference type="Gene3D" id="3.40.50.980">
    <property type="match status" value="2"/>
</dbReference>
<dbReference type="Proteomes" id="UP000536711">
    <property type="component" value="Unassembled WGS sequence"/>
</dbReference>
<evidence type="ECO:0000259" key="3">
    <source>
        <dbReference type="Pfam" id="PF13193"/>
    </source>
</evidence>
<evidence type="ECO:0000256" key="1">
    <source>
        <dbReference type="ARBA" id="ARBA00006432"/>
    </source>
</evidence>
<proteinExistence type="inferred from homology"/>
<dbReference type="Pfam" id="PF13193">
    <property type="entry name" value="AMP-binding_C"/>
    <property type="match status" value="1"/>
</dbReference>
<dbReference type="PROSITE" id="PS00455">
    <property type="entry name" value="AMP_BINDING"/>
    <property type="match status" value="1"/>
</dbReference>
<dbReference type="Gene3D" id="3.30.300.30">
    <property type="match status" value="1"/>
</dbReference>
<feature type="domain" description="AMP-binding enzyme C-terminal" evidence="3">
    <location>
        <begin position="380"/>
        <end position="455"/>
    </location>
</feature>
<sequence>MGTIMAGEIYTSANPQYTPQELAHQLRLTDPAVVLTAELLWEKAVKGAELAAMSTDKLYLFAEPSWDNSPYSTPVDTHDRQGFSELLVSADIGAKFEWEELNTPQKSSRGALLLFSSGTTGSPKGVEVSHYAIVANMAQLNIMRTLTKSKPASCYNKKGLGCLPMYHAFGLFHYTFILPKAGVEAYLMERWNVDEVLTHIQNFKITELVMVPPMVLAMVKHPQIHQFDLSNVRKVSVGAAPLGRELTTQFESLWKGGVRIRQVWGMSEQPVMTTCWHEDDALEPSSTSVGELIPGCEAIIMRPDGTEETRVRERGEIWMRGPNIMNGYWRNSEATKGTINDQGWLMTGDVAFVDEHGRFHIVDRIKELIKVKGAQVAPAELEATLLEHVKVVDVAVVGVRTEADNELPRAYIVRQDKTLTSASLLTWANGRLSKYKRITGGFIFVDSIPKSPSGKILRRELRERARNESPGEVSPEIMSKI</sequence>
<organism evidence="4 5">
    <name type="scientific">Fusarium acutatum</name>
    <dbReference type="NCBI Taxonomy" id="78861"/>
    <lineage>
        <taxon>Eukaryota</taxon>
        <taxon>Fungi</taxon>
        <taxon>Dikarya</taxon>
        <taxon>Ascomycota</taxon>
        <taxon>Pezizomycotina</taxon>
        <taxon>Sordariomycetes</taxon>
        <taxon>Hypocreomycetidae</taxon>
        <taxon>Hypocreales</taxon>
        <taxon>Nectriaceae</taxon>
        <taxon>Fusarium</taxon>
        <taxon>Fusarium fujikuroi species complex</taxon>
    </lineage>
</organism>
<name>A0A8H4J8R6_9HYPO</name>
<feature type="domain" description="AMP-dependent synthetase/ligase" evidence="2">
    <location>
        <begin position="1"/>
        <end position="329"/>
    </location>
</feature>
<dbReference type="PANTHER" id="PTHR24096:SF424">
    <property type="entry name" value="ACETYL-COA SYNTHETASE-LIKE PROTEIN-RELATED"/>
    <property type="match status" value="1"/>
</dbReference>
<comment type="similarity">
    <text evidence="1">Belongs to the ATP-dependent AMP-binding enzyme family.</text>
</comment>
<dbReference type="EMBL" id="JAADJF010000607">
    <property type="protein sequence ID" value="KAF4415124.1"/>
    <property type="molecule type" value="Genomic_DNA"/>
</dbReference>
<evidence type="ECO:0000313" key="5">
    <source>
        <dbReference type="Proteomes" id="UP000536711"/>
    </source>
</evidence>
<dbReference type="Gene3D" id="2.30.38.10">
    <property type="entry name" value="Luciferase, Domain 3"/>
    <property type="match status" value="1"/>
</dbReference>
<dbReference type="AlphaFoldDB" id="A0A8H4J8R6"/>
<dbReference type="InterPro" id="IPR000873">
    <property type="entry name" value="AMP-dep_synth/lig_dom"/>
</dbReference>
<accession>A0A8H4J8R6</accession>
<dbReference type="InterPro" id="IPR025110">
    <property type="entry name" value="AMP-bd_C"/>
</dbReference>
<dbReference type="GO" id="GO:0016405">
    <property type="term" value="F:CoA-ligase activity"/>
    <property type="evidence" value="ECO:0007669"/>
    <property type="project" value="TreeGrafter"/>
</dbReference>
<reference evidence="4 5" key="1">
    <citation type="submission" date="2020-01" db="EMBL/GenBank/DDBJ databases">
        <title>Identification and distribution of gene clusters putatively required for synthesis of sphingolipid metabolism inhibitors in phylogenetically diverse species of the filamentous fungus Fusarium.</title>
        <authorList>
            <person name="Kim H.-S."/>
            <person name="Busman M."/>
            <person name="Brown D.W."/>
            <person name="Divon H."/>
            <person name="Uhlig S."/>
            <person name="Proctor R.H."/>
        </authorList>
    </citation>
    <scope>NUCLEOTIDE SEQUENCE [LARGE SCALE GENOMIC DNA]</scope>
    <source>
        <strain evidence="4 5">NRRL 13308</strain>
    </source>
</reference>
<dbReference type="OrthoDB" id="6509636at2759"/>
<dbReference type="FunFam" id="3.30.300.30:FF:000007">
    <property type="entry name" value="4-coumarate--CoA ligase 2"/>
    <property type="match status" value="1"/>
</dbReference>
<evidence type="ECO:0000313" key="4">
    <source>
        <dbReference type="EMBL" id="KAF4415124.1"/>
    </source>
</evidence>
<keyword evidence="5" id="KW-1185">Reference proteome</keyword>
<dbReference type="InterPro" id="IPR020845">
    <property type="entry name" value="AMP-binding_CS"/>
</dbReference>
<dbReference type="SUPFAM" id="SSF56801">
    <property type="entry name" value="Acetyl-CoA synthetase-like"/>
    <property type="match status" value="1"/>
</dbReference>
<protein>
    <submittedName>
        <fullName evidence="4">Uncharacterized protein</fullName>
    </submittedName>
</protein>
<dbReference type="InterPro" id="IPR045851">
    <property type="entry name" value="AMP-bd_C_sf"/>
</dbReference>